<dbReference type="InterPro" id="IPR036305">
    <property type="entry name" value="RGS_sf"/>
</dbReference>
<proteinExistence type="predicted"/>
<organism evidence="1 2">
    <name type="scientific">Temnothorax longispinosus</name>
    <dbReference type="NCBI Taxonomy" id="300112"/>
    <lineage>
        <taxon>Eukaryota</taxon>
        <taxon>Metazoa</taxon>
        <taxon>Ecdysozoa</taxon>
        <taxon>Arthropoda</taxon>
        <taxon>Hexapoda</taxon>
        <taxon>Insecta</taxon>
        <taxon>Pterygota</taxon>
        <taxon>Neoptera</taxon>
        <taxon>Endopterygota</taxon>
        <taxon>Hymenoptera</taxon>
        <taxon>Apocrita</taxon>
        <taxon>Aculeata</taxon>
        <taxon>Formicoidea</taxon>
        <taxon>Formicidae</taxon>
        <taxon>Myrmicinae</taxon>
        <taxon>Temnothorax</taxon>
    </lineage>
</organism>
<dbReference type="EMBL" id="QBLH01003812">
    <property type="protein sequence ID" value="TGZ32739.1"/>
    <property type="molecule type" value="Genomic_DNA"/>
</dbReference>
<dbReference type="AlphaFoldDB" id="A0A4S2JDZ0"/>
<sequence>MQSSSAAQTTDCLGRCDNLTMEELDQITDNIHKTLTHPKGNELFASYLEQFPDSLACLNVYNTCSKYLTEEQNRSIHGSSSEESKSLESLVTKVEMMQKTVFDLNEIDFRLMKQFKVALEIKTKEALLNVLENTKDQCQNCLRKMHERFRDYILRCKNTST</sequence>
<reference evidence="1 2" key="1">
    <citation type="journal article" date="2019" name="Philos. Trans. R. Soc. Lond., B, Biol. Sci.">
        <title>Ant behaviour and brain gene expression of defending hosts depend on the ecological success of the intruding social parasite.</title>
        <authorList>
            <person name="Kaur R."/>
            <person name="Stoldt M."/>
            <person name="Jongepier E."/>
            <person name="Feldmeyer B."/>
            <person name="Menzel F."/>
            <person name="Bornberg-Bauer E."/>
            <person name="Foitzik S."/>
        </authorList>
    </citation>
    <scope>NUCLEOTIDE SEQUENCE [LARGE SCALE GENOMIC DNA]</scope>
    <source>
        <tissue evidence="1">Whole body</tissue>
    </source>
</reference>
<dbReference type="Proteomes" id="UP000310200">
    <property type="component" value="Unassembled WGS sequence"/>
</dbReference>
<evidence type="ECO:0000313" key="1">
    <source>
        <dbReference type="EMBL" id="TGZ32739.1"/>
    </source>
</evidence>
<protein>
    <submittedName>
        <fullName evidence="1">Uncharacterized protein</fullName>
    </submittedName>
</protein>
<gene>
    <name evidence="1" type="ORF">DBV15_00881</name>
</gene>
<comment type="caution">
    <text evidence="1">The sequence shown here is derived from an EMBL/GenBank/DDBJ whole genome shotgun (WGS) entry which is preliminary data.</text>
</comment>
<accession>A0A4S2JDZ0</accession>
<dbReference type="SUPFAM" id="SSF48097">
    <property type="entry name" value="Regulator of G-protein signaling, RGS"/>
    <property type="match status" value="1"/>
</dbReference>
<keyword evidence="2" id="KW-1185">Reference proteome</keyword>
<evidence type="ECO:0000313" key="2">
    <source>
        <dbReference type="Proteomes" id="UP000310200"/>
    </source>
</evidence>
<name>A0A4S2JDZ0_9HYME</name>